<organism evidence="2 3">
    <name type="scientific">Microbacter margulisiae</name>
    <dbReference type="NCBI Taxonomy" id="1350067"/>
    <lineage>
        <taxon>Bacteria</taxon>
        <taxon>Pseudomonadati</taxon>
        <taxon>Bacteroidota</taxon>
        <taxon>Bacteroidia</taxon>
        <taxon>Bacteroidales</taxon>
        <taxon>Porphyromonadaceae</taxon>
        <taxon>Microbacter</taxon>
    </lineage>
</organism>
<keyword evidence="1" id="KW-0472">Membrane</keyword>
<name>A0A7W5DRR0_9PORP</name>
<keyword evidence="1" id="KW-1133">Transmembrane helix</keyword>
<evidence type="ECO:0000313" key="2">
    <source>
        <dbReference type="EMBL" id="MBB3187871.1"/>
    </source>
</evidence>
<gene>
    <name evidence="2" type="ORF">FHX64_002069</name>
</gene>
<evidence type="ECO:0000256" key="1">
    <source>
        <dbReference type="SAM" id="Phobius"/>
    </source>
</evidence>
<feature type="transmembrane region" description="Helical" evidence="1">
    <location>
        <begin position="14"/>
        <end position="34"/>
    </location>
</feature>
<keyword evidence="1" id="KW-0812">Transmembrane</keyword>
<dbReference type="RefSeq" id="WP_183413686.1">
    <property type="nucleotide sequence ID" value="NZ_JACHYB010000002.1"/>
</dbReference>
<comment type="caution">
    <text evidence="2">The sequence shown here is derived from an EMBL/GenBank/DDBJ whole genome shotgun (WGS) entry which is preliminary data.</text>
</comment>
<keyword evidence="3" id="KW-1185">Reference proteome</keyword>
<dbReference type="Proteomes" id="UP000544222">
    <property type="component" value="Unassembled WGS sequence"/>
</dbReference>
<protein>
    <submittedName>
        <fullName evidence="2">Uncharacterized protein</fullName>
    </submittedName>
</protein>
<evidence type="ECO:0000313" key="3">
    <source>
        <dbReference type="Proteomes" id="UP000544222"/>
    </source>
</evidence>
<dbReference type="EMBL" id="JACHYB010000002">
    <property type="protein sequence ID" value="MBB3187871.1"/>
    <property type="molecule type" value="Genomic_DNA"/>
</dbReference>
<proteinExistence type="predicted"/>
<accession>A0A7W5DRR0</accession>
<dbReference type="AlphaFoldDB" id="A0A7W5DRR0"/>
<sequence>MITQEKKKWIYQQLIPFIIVFGGFIFWIIFGQIWQYEFRTHGRYTIGTTTGTYWTLRAGEKVEYEFVLTFTSFKY</sequence>
<reference evidence="2 3" key="1">
    <citation type="submission" date="2020-08" db="EMBL/GenBank/DDBJ databases">
        <title>Genomic Encyclopedia of Type Strains, Phase IV (KMG-IV): sequencing the most valuable type-strain genomes for metagenomic binning, comparative biology and taxonomic classification.</title>
        <authorList>
            <person name="Goeker M."/>
        </authorList>
    </citation>
    <scope>NUCLEOTIDE SEQUENCE [LARGE SCALE GENOMIC DNA]</scope>
    <source>
        <strain evidence="2 3">DSM 27471</strain>
    </source>
</reference>